<dbReference type="Pfam" id="PF00005">
    <property type="entry name" value="ABC_tran"/>
    <property type="match status" value="1"/>
</dbReference>
<dbReference type="GO" id="GO:0012505">
    <property type="term" value="C:endomembrane system"/>
    <property type="evidence" value="ECO:0007669"/>
    <property type="project" value="UniProtKB-SubCell"/>
</dbReference>
<keyword evidence="4" id="KW-0813">Transport</keyword>
<keyword evidence="5 14" id="KW-0812">Transmembrane</keyword>
<protein>
    <submittedName>
        <fullName evidence="17">ATP-binding cassette long-chain fatty acid transporter pxa2</fullName>
    </submittedName>
</protein>
<dbReference type="InterPro" id="IPR050835">
    <property type="entry name" value="ABC_transporter_sub-D"/>
</dbReference>
<keyword evidence="11 14" id="KW-0472">Membrane</keyword>
<dbReference type="InterPro" id="IPR011527">
    <property type="entry name" value="ABC1_TM_dom"/>
</dbReference>
<sequence>MTTPVQDSDINTLLPTPPPSPPPVHTASDHHEDTAIRIDSPAPLTVPTASELRSVLDHVSKFGVPGTPDMSPANLDARHLPTATAEAFVRRAFVDWNTTGLYQAEDAGVELLCPGWTGAVIQKHSHDLPGGIDRALYVQLPLAFDRSQLRDNMLRILDMASDGASASRVVFCLERNTPDLASLLHATMSRLISFASFYSRNYTGIQRVLRVIYLLGVAFGMLSMFAPRSSRKKKSPKQKLAAEKQKSSAALTDSGDTPKKKVAIDDVFYGRLFRLLRIIFPSWRAKSSLYLSGLSLTLLFRTIISLYVAELDGRIVASLVRGDKAMFFRRVLIWMSVAVPAVFTNSMISYYLNSLALSIRSRLTDVIQRDYLQNLTFYKLTNLDDRIRNADQLLTVDVQKFSRAISLLYGNIFMPMIDSLVYNFRLSQSVGVEMLMSTSSLISLTAVSLKLLTPPFGQYAAMEQQLEGEYRSGHARLLENAEEVAFYRGQELEKKYIDRSYFSLLKHVNRVFHIRILHGMTEEGIVKWLWGAIGLIICSGPVFFKTSSFVARGAGMDMGSRTEMFVTNRRLLLSSSDAFGRVMMSYKEMSELAGYTARLTELMEVMDELNSGQAKKRLVSSVGQEAIDQKNKIFSHRGEVIEGTEEVVFEDVPIVSPNGDVLVEKLSFRIERGNNLLIIGPNGCGKSSMFRILGGLWPVYGGRVYKPSNKEFTYIPQRPYLSLGTLRDQIIYPDTVAEMHASGKTDEDLIEILKLLQIDNIVEREGGWDVEREWRDALSGGDKQRIAMARLFYHKPKYAILDECTSAVTLDIERIMYEHATSLGITMLTVSHRPSLWKYHSHVLQYDGQGGYVFTKLDADRRLKLQEEKQQLEQNLLLLPKWQERLLDLEGIMEARGQSIPYKSFQATPAQQDVPATNEEERSESEKTQPPSSEKTDSAAYPTQPNNRQQDKPAPPLDISPLQQSMPR</sequence>
<dbReference type="GO" id="GO:0005524">
    <property type="term" value="F:ATP binding"/>
    <property type="evidence" value="ECO:0007669"/>
    <property type="project" value="UniProtKB-KW"/>
</dbReference>
<keyword evidence="18" id="KW-1185">Reference proteome</keyword>
<dbReference type="Gene3D" id="3.40.630.60">
    <property type="match status" value="1"/>
</dbReference>
<dbReference type="PROSITE" id="PS00211">
    <property type="entry name" value="ABC_TRANSPORTER_1"/>
    <property type="match status" value="1"/>
</dbReference>
<dbReference type="Gene3D" id="1.20.1560.10">
    <property type="entry name" value="ABC transporter type 1, transmembrane domain"/>
    <property type="match status" value="1"/>
</dbReference>
<reference evidence="17 18" key="1">
    <citation type="submission" date="2023-03" db="EMBL/GenBank/DDBJ databases">
        <title>Mating type loci evolution in Malassezia.</title>
        <authorList>
            <person name="Coelho M.A."/>
        </authorList>
    </citation>
    <scope>NUCLEOTIDE SEQUENCE [LARGE SCALE GENOMIC DNA]</scope>
    <source>
        <strain evidence="17 18">CBS 13387</strain>
    </source>
</reference>
<feature type="transmembrane region" description="Helical" evidence="14">
    <location>
        <begin position="289"/>
        <end position="309"/>
    </location>
</feature>
<dbReference type="SMART" id="SM00382">
    <property type="entry name" value="AAA"/>
    <property type="match status" value="1"/>
</dbReference>
<evidence type="ECO:0000256" key="10">
    <source>
        <dbReference type="ARBA" id="ARBA00022989"/>
    </source>
</evidence>
<dbReference type="GO" id="GO:0015910">
    <property type="term" value="P:long-chain fatty acid import into peroxisome"/>
    <property type="evidence" value="ECO:0007669"/>
    <property type="project" value="TreeGrafter"/>
</dbReference>
<evidence type="ECO:0000256" key="12">
    <source>
        <dbReference type="ARBA" id="ARBA00023140"/>
    </source>
</evidence>
<keyword evidence="10 14" id="KW-1133">Transmembrane helix</keyword>
<dbReference type="SUPFAM" id="SSF52540">
    <property type="entry name" value="P-loop containing nucleoside triphosphate hydrolases"/>
    <property type="match status" value="1"/>
</dbReference>
<evidence type="ECO:0000313" key="17">
    <source>
        <dbReference type="EMBL" id="WFD14093.1"/>
    </source>
</evidence>
<dbReference type="GO" id="GO:0016887">
    <property type="term" value="F:ATP hydrolysis activity"/>
    <property type="evidence" value="ECO:0007669"/>
    <property type="project" value="InterPro"/>
</dbReference>
<feature type="region of interest" description="Disordered" evidence="13">
    <location>
        <begin position="903"/>
        <end position="968"/>
    </location>
</feature>
<keyword evidence="12" id="KW-0576">Peroxisome</keyword>
<evidence type="ECO:0000259" key="15">
    <source>
        <dbReference type="PROSITE" id="PS50893"/>
    </source>
</evidence>
<feature type="region of interest" description="Disordered" evidence="13">
    <location>
        <begin position="1"/>
        <end position="31"/>
    </location>
</feature>
<dbReference type="SUPFAM" id="SSF55729">
    <property type="entry name" value="Acyl-CoA N-acyltransferases (Nat)"/>
    <property type="match status" value="1"/>
</dbReference>
<feature type="transmembrane region" description="Helical" evidence="14">
    <location>
        <begin position="331"/>
        <end position="352"/>
    </location>
</feature>
<evidence type="ECO:0000256" key="2">
    <source>
        <dbReference type="ARBA" id="ARBA00004275"/>
    </source>
</evidence>
<dbReference type="Proteomes" id="UP001217582">
    <property type="component" value="Chromosome 1"/>
</dbReference>
<dbReference type="EMBL" id="CP119916">
    <property type="protein sequence ID" value="WFD14093.1"/>
    <property type="molecule type" value="Genomic_DNA"/>
</dbReference>
<proteinExistence type="inferred from homology"/>
<evidence type="ECO:0000256" key="4">
    <source>
        <dbReference type="ARBA" id="ARBA00022448"/>
    </source>
</evidence>
<dbReference type="AlphaFoldDB" id="A0AAJ6CL48"/>
<evidence type="ECO:0000256" key="7">
    <source>
        <dbReference type="ARBA" id="ARBA00022801"/>
    </source>
</evidence>
<keyword evidence="9" id="KW-1278">Translocase</keyword>
<evidence type="ECO:0000256" key="3">
    <source>
        <dbReference type="ARBA" id="ARBA00008575"/>
    </source>
</evidence>
<dbReference type="GO" id="GO:0007031">
    <property type="term" value="P:peroxisome organization"/>
    <property type="evidence" value="ECO:0007669"/>
    <property type="project" value="TreeGrafter"/>
</dbReference>
<evidence type="ECO:0000259" key="16">
    <source>
        <dbReference type="PROSITE" id="PS50929"/>
    </source>
</evidence>
<dbReference type="GO" id="GO:0140359">
    <property type="term" value="F:ABC-type transporter activity"/>
    <property type="evidence" value="ECO:0007669"/>
    <property type="project" value="InterPro"/>
</dbReference>
<dbReference type="InterPro" id="IPR036640">
    <property type="entry name" value="ABC1_TM_sf"/>
</dbReference>
<dbReference type="Pfam" id="PF06472">
    <property type="entry name" value="ABC_membrane_2"/>
    <property type="match status" value="1"/>
</dbReference>
<dbReference type="GO" id="GO:0005324">
    <property type="term" value="F:long-chain fatty acid transmembrane transporter activity"/>
    <property type="evidence" value="ECO:0007669"/>
    <property type="project" value="TreeGrafter"/>
</dbReference>
<dbReference type="GO" id="GO:0006635">
    <property type="term" value="P:fatty acid beta-oxidation"/>
    <property type="evidence" value="ECO:0007669"/>
    <property type="project" value="TreeGrafter"/>
</dbReference>
<dbReference type="CDD" id="cd03223">
    <property type="entry name" value="ABCD_peroxisomal_ALDP"/>
    <property type="match status" value="1"/>
</dbReference>
<feature type="domain" description="ABC transmembrane type-1" evidence="16">
    <location>
        <begin position="296"/>
        <end position="517"/>
    </location>
</feature>
<evidence type="ECO:0000256" key="13">
    <source>
        <dbReference type="SAM" id="MobiDB-lite"/>
    </source>
</evidence>
<dbReference type="InterPro" id="IPR038581">
    <property type="entry name" value="ODC_AZ_sf"/>
</dbReference>
<dbReference type="SUPFAM" id="SSF90123">
    <property type="entry name" value="ABC transporter transmembrane region"/>
    <property type="match status" value="1"/>
</dbReference>
<gene>
    <name evidence="17" type="primary">PXA2</name>
    <name evidence="17" type="ORF">MARU1_000088</name>
</gene>
<comment type="subcellular location">
    <subcellularLocation>
        <location evidence="1">Endomembrane system</location>
        <topology evidence="1">Multi-pass membrane protein</topology>
    </subcellularLocation>
    <subcellularLocation>
        <location evidence="2">Peroxisome</location>
    </subcellularLocation>
</comment>
<dbReference type="InterPro" id="IPR003439">
    <property type="entry name" value="ABC_transporter-like_ATP-bd"/>
</dbReference>
<evidence type="ECO:0000256" key="9">
    <source>
        <dbReference type="ARBA" id="ARBA00022967"/>
    </source>
</evidence>
<dbReference type="InterPro" id="IPR017871">
    <property type="entry name" value="ABC_transporter-like_CS"/>
</dbReference>
<dbReference type="PANTHER" id="PTHR11384">
    <property type="entry name" value="ATP-BINDING CASSETTE, SUB-FAMILY D MEMBER"/>
    <property type="match status" value="1"/>
</dbReference>
<keyword evidence="7" id="KW-0378">Hydrolase</keyword>
<dbReference type="InterPro" id="IPR027417">
    <property type="entry name" value="P-loop_NTPase"/>
</dbReference>
<evidence type="ECO:0000256" key="1">
    <source>
        <dbReference type="ARBA" id="ARBA00004127"/>
    </source>
</evidence>
<dbReference type="FunFam" id="3.40.50.300:FF:000800">
    <property type="entry name" value="ATP-binding cassette sub-family D member 1"/>
    <property type="match status" value="1"/>
</dbReference>
<dbReference type="GO" id="GO:0005778">
    <property type="term" value="C:peroxisomal membrane"/>
    <property type="evidence" value="ECO:0007669"/>
    <property type="project" value="TreeGrafter"/>
</dbReference>
<feature type="compositionally biased region" description="Polar residues" evidence="13">
    <location>
        <begin position="905"/>
        <end position="915"/>
    </location>
</feature>
<feature type="region of interest" description="Disordered" evidence="13">
    <location>
        <begin position="230"/>
        <end position="258"/>
    </location>
</feature>
<evidence type="ECO:0000256" key="5">
    <source>
        <dbReference type="ARBA" id="ARBA00022692"/>
    </source>
</evidence>
<keyword evidence="8 17" id="KW-0067">ATP-binding</keyword>
<dbReference type="Gene3D" id="3.40.50.300">
    <property type="entry name" value="P-loop containing nucleotide triphosphate hydrolases"/>
    <property type="match status" value="1"/>
</dbReference>
<evidence type="ECO:0000256" key="14">
    <source>
        <dbReference type="SAM" id="Phobius"/>
    </source>
</evidence>
<name>A0AAJ6CL48_9BASI</name>
<feature type="domain" description="ABC transporter" evidence="15">
    <location>
        <begin position="647"/>
        <end position="873"/>
    </location>
</feature>
<evidence type="ECO:0000256" key="11">
    <source>
        <dbReference type="ARBA" id="ARBA00023136"/>
    </source>
</evidence>
<dbReference type="PROSITE" id="PS50929">
    <property type="entry name" value="ABC_TM1F"/>
    <property type="match status" value="1"/>
</dbReference>
<accession>A0AAJ6CL48</accession>
<dbReference type="PANTHER" id="PTHR11384:SF69">
    <property type="entry name" value="PEROXISOMAL LONG-CHAIN FATTY ACID IMPORT PROTEIN 1"/>
    <property type="match status" value="1"/>
</dbReference>
<dbReference type="PROSITE" id="PS50893">
    <property type="entry name" value="ABC_TRANSPORTER_2"/>
    <property type="match status" value="1"/>
</dbReference>
<dbReference type="GO" id="GO:0042760">
    <property type="term" value="P:very long-chain fatty acid catabolic process"/>
    <property type="evidence" value="ECO:0007669"/>
    <property type="project" value="TreeGrafter"/>
</dbReference>
<dbReference type="InterPro" id="IPR003593">
    <property type="entry name" value="AAA+_ATPase"/>
</dbReference>
<evidence type="ECO:0000256" key="6">
    <source>
        <dbReference type="ARBA" id="ARBA00022741"/>
    </source>
</evidence>
<evidence type="ECO:0000313" key="18">
    <source>
        <dbReference type="Proteomes" id="UP001217582"/>
    </source>
</evidence>
<comment type="similarity">
    <text evidence="3">Belongs to the ABC transporter superfamily. ABCD family. Peroxisomal fatty acyl CoA transporter (TC 3.A.1.203) subfamily.</text>
</comment>
<dbReference type="InterPro" id="IPR016181">
    <property type="entry name" value="Acyl_CoA_acyltransferase"/>
</dbReference>
<feature type="compositionally biased region" description="Polar residues" evidence="13">
    <location>
        <begin position="1"/>
        <end position="11"/>
    </location>
</feature>
<keyword evidence="6" id="KW-0547">Nucleotide-binding</keyword>
<evidence type="ECO:0000256" key="8">
    <source>
        <dbReference type="ARBA" id="ARBA00022840"/>
    </source>
</evidence>
<feature type="compositionally biased region" description="Pro residues" evidence="13">
    <location>
        <begin position="15"/>
        <end position="24"/>
    </location>
</feature>
<feature type="transmembrane region" description="Helical" evidence="14">
    <location>
        <begin position="208"/>
        <end position="227"/>
    </location>
</feature>
<organism evidence="17 18">
    <name type="scientific">Malassezia arunalokei</name>
    <dbReference type="NCBI Taxonomy" id="1514897"/>
    <lineage>
        <taxon>Eukaryota</taxon>
        <taxon>Fungi</taxon>
        <taxon>Dikarya</taxon>
        <taxon>Basidiomycota</taxon>
        <taxon>Ustilaginomycotina</taxon>
        <taxon>Malasseziomycetes</taxon>
        <taxon>Malasseziales</taxon>
        <taxon>Malasseziaceae</taxon>
        <taxon>Malassezia</taxon>
    </lineage>
</organism>